<feature type="transmembrane region" description="Helical" evidence="1">
    <location>
        <begin position="12"/>
        <end position="35"/>
    </location>
</feature>
<dbReference type="Proteomes" id="UP000613580">
    <property type="component" value="Unassembled WGS sequence"/>
</dbReference>
<keyword evidence="1" id="KW-0472">Membrane</keyword>
<keyword evidence="1" id="KW-0812">Transmembrane</keyword>
<comment type="caution">
    <text evidence="2">The sequence shown here is derived from an EMBL/GenBank/DDBJ whole genome shotgun (WGS) entry which is preliminary data.</text>
</comment>
<dbReference type="PROSITE" id="PS51257">
    <property type="entry name" value="PROKAR_LIPOPROTEIN"/>
    <property type="match status" value="1"/>
</dbReference>
<organism evidence="2 3">
    <name type="scientific">Mycena chlorophos</name>
    <name type="common">Agaric fungus</name>
    <name type="synonym">Agaricus chlorophos</name>
    <dbReference type="NCBI Taxonomy" id="658473"/>
    <lineage>
        <taxon>Eukaryota</taxon>
        <taxon>Fungi</taxon>
        <taxon>Dikarya</taxon>
        <taxon>Basidiomycota</taxon>
        <taxon>Agaricomycotina</taxon>
        <taxon>Agaricomycetes</taxon>
        <taxon>Agaricomycetidae</taxon>
        <taxon>Agaricales</taxon>
        <taxon>Marasmiineae</taxon>
        <taxon>Mycenaceae</taxon>
        <taxon>Mycena</taxon>
    </lineage>
</organism>
<dbReference type="AlphaFoldDB" id="A0A8H6SZ79"/>
<evidence type="ECO:0000256" key="1">
    <source>
        <dbReference type="SAM" id="Phobius"/>
    </source>
</evidence>
<dbReference type="OrthoDB" id="10693653at2759"/>
<evidence type="ECO:0000313" key="3">
    <source>
        <dbReference type="Proteomes" id="UP000613580"/>
    </source>
</evidence>
<dbReference type="EMBL" id="JACAZE010000008">
    <property type="protein sequence ID" value="KAF7308136.1"/>
    <property type="molecule type" value="Genomic_DNA"/>
</dbReference>
<feature type="transmembrane region" description="Helical" evidence="1">
    <location>
        <begin position="47"/>
        <end position="67"/>
    </location>
</feature>
<proteinExistence type="predicted"/>
<name>A0A8H6SZ79_MYCCL</name>
<evidence type="ECO:0000313" key="2">
    <source>
        <dbReference type="EMBL" id="KAF7308136.1"/>
    </source>
</evidence>
<gene>
    <name evidence="2" type="ORF">HMN09_00661200</name>
</gene>
<reference evidence="2" key="1">
    <citation type="submission" date="2020-05" db="EMBL/GenBank/DDBJ databases">
        <title>Mycena genomes resolve the evolution of fungal bioluminescence.</title>
        <authorList>
            <person name="Tsai I.J."/>
        </authorList>
    </citation>
    <scope>NUCLEOTIDE SEQUENCE</scope>
    <source>
        <strain evidence="2">110903Hualien_Pintung</strain>
    </source>
</reference>
<keyword evidence="3" id="KW-1185">Reference proteome</keyword>
<sequence length="204" mass="22438">MSRRRTNRAIHLLVAYTINSGMLNMFVAMGCLISWVTSTQTLIYTPYALSLLISHVIHRCSFFFILVHRPSSPSALRFITETVTNLKQQPSLRMQLHVNVCLPSFLFGRRRPPTNPATGSLNSRDYVRNQMHDTVLSTGHAMVSIQYSSNQYTGTDTTVGNLNPGAGVGSKGAGAASHIHAHGQSGSQLESGIAFYPPARKDEY</sequence>
<accession>A0A8H6SZ79</accession>
<protein>
    <submittedName>
        <fullName evidence="2">Uncharacterized protein</fullName>
    </submittedName>
</protein>
<keyword evidence="1" id="KW-1133">Transmembrane helix</keyword>